<keyword evidence="3" id="KW-0804">Transcription</keyword>
<reference evidence="5 6" key="1">
    <citation type="submission" date="2019-06" db="EMBL/GenBank/DDBJ databases">
        <title>Flavibacter putida gen. nov., sp. nov., a novel marine bacterium of the family Flavobacteriaceae isolated from coastal seawater.</title>
        <authorList>
            <person name="Feng X."/>
        </authorList>
    </citation>
    <scope>NUCLEOTIDE SEQUENCE [LARGE SCALE GENOMIC DNA]</scope>
    <source>
        <strain evidence="5 6">PLHSN227</strain>
    </source>
</reference>
<evidence type="ECO:0000313" key="6">
    <source>
        <dbReference type="Proteomes" id="UP000317169"/>
    </source>
</evidence>
<name>A0A507ZVS2_9FLAO</name>
<dbReference type="InterPro" id="IPR036390">
    <property type="entry name" value="WH_DNA-bd_sf"/>
</dbReference>
<keyword evidence="6" id="KW-1185">Reference proteome</keyword>
<proteinExistence type="predicted"/>
<comment type="caution">
    <text evidence="5">The sequence shown here is derived from an EMBL/GenBank/DDBJ whole genome shotgun (WGS) entry which is preliminary data.</text>
</comment>
<dbReference type="PANTHER" id="PTHR38465:SF1">
    <property type="entry name" value="HTH-TYPE TRANSCRIPTIONAL REGULATOR MJ1563-RELATED"/>
    <property type="match status" value="1"/>
</dbReference>
<dbReference type="OrthoDB" id="1807857at2"/>
<accession>A0A507ZVS2</accession>
<dbReference type="EMBL" id="VIAR01000001">
    <property type="protein sequence ID" value="TQD40563.1"/>
    <property type="molecule type" value="Genomic_DNA"/>
</dbReference>
<dbReference type="AlphaFoldDB" id="A0A507ZVS2"/>
<evidence type="ECO:0000256" key="3">
    <source>
        <dbReference type="ARBA" id="ARBA00023163"/>
    </source>
</evidence>
<dbReference type="GO" id="GO:0003677">
    <property type="term" value="F:DNA binding"/>
    <property type="evidence" value="ECO:0007669"/>
    <property type="project" value="UniProtKB-KW"/>
</dbReference>
<evidence type="ECO:0000256" key="2">
    <source>
        <dbReference type="ARBA" id="ARBA00023125"/>
    </source>
</evidence>
<keyword evidence="2" id="KW-0238">DNA-binding</keyword>
<dbReference type="RefSeq" id="WP_141420295.1">
    <property type="nucleotide sequence ID" value="NZ_VIAR01000001.1"/>
</dbReference>
<dbReference type="InterPro" id="IPR036388">
    <property type="entry name" value="WH-like_DNA-bd_sf"/>
</dbReference>
<dbReference type="Proteomes" id="UP000317169">
    <property type="component" value="Unassembled WGS sequence"/>
</dbReference>
<dbReference type="PANTHER" id="PTHR38465">
    <property type="entry name" value="HTH-TYPE TRANSCRIPTIONAL REGULATOR MJ1563-RELATED"/>
    <property type="match status" value="1"/>
</dbReference>
<evidence type="ECO:0000313" key="5">
    <source>
        <dbReference type="EMBL" id="TQD40563.1"/>
    </source>
</evidence>
<sequence length="160" mass="18724">MTNCTEKKRKLIERIGIHFEKEMDLSPLAARILGLLILSPSEDLSFEDITNITCASKSSISTNINLLLQLKIIDYFTKPGDRRRYFRASRNHLKLALNDNLSKVEKELEVLELIDEFNQGDEKESNHKFQVRLLYREFLKNQQKNLQNTLKKISEIQDTQ</sequence>
<organism evidence="5 6">
    <name type="scientific">Haloflavibacter putidus</name>
    <dbReference type="NCBI Taxonomy" id="2576776"/>
    <lineage>
        <taxon>Bacteria</taxon>
        <taxon>Pseudomonadati</taxon>
        <taxon>Bacteroidota</taxon>
        <taxon>Flavobacteriia</taxon>
        <taxon>Flavobacteriales</taxon>
        <taxon>Flavobacteriaceae</taxon>
        <taxon>Haloflavibacter</taxon>
    </lineage>
</organism>
<dbReference type="SUPFAM" id="SSF46785">
    <property type="entry name" value="Winged helix' DNA-binding domain"/>
    <property type="match status" value="1"/>
</dbReference>
<evidence type="ECO:0000256" key="4">
    <source>
        <dbReference type="SAM" id="Coils"/>
    </source>
</evidence>
<protein>
    <submittedName>
        <fullName evidence="5">Transcriptional regulator</fullName>
    </submittedName>
</protein>
<evidence type="ECO:0000256" key="1">
    <source>
        <dbReference type="ARBA" id="ARBA00023015"/>
    </source>
</evidence>
<keyword evidence="1" id="KW-0805">Transcription regulation</keyword>
<feature type="coiled-coil region" evidence="4">
    <location>
        <begin position="94"/>
        <end position="159"/>
    </location>
</feature>
<dbReference type="Gene3D" id="1.10.10.10">
    <property type="entry name" value="Winged helix-like DNA-binding domain superfamily/Winged helix DNA-binding domain"/>
    <property type="match status" value="1"/>
</dbReference>
<dbReference type="InterPro" id="IPR052362">
    <property type="entry name" value="HTH-GbsR_regulator"/>
</dbReference>
<gene>
    <name evidence="5" type="ORF">FKR84_00885</name>
</gene>
<keyword evidence="4" id="KW-0175">Coiled coil</keyword>